<gene>
    <name evidence="2" type="ORF">JVT61DRAFT_372</name>
</gene>
<evidence type="ECO:0000313" key="2">
    <source>
        <dbReference type="EMBL" id="KAG6381766.1"/>
    </source>
</evidence>
<comment type="caution">
    <text evidence="2">The sequence shown here is derived from an EMBL/GenBank/DDBJ whole genome shotgun (WGS) entry which is preliminary data.</text>
</comment>
<dbReference type="Proteomes" id="UP000683000">
    <property type="component" value="Unassembled WGS sequence"/>
</dbReference>
<dbReference type="EMBL" id="JAGFBS010000001">
    <property type="protein sequence ID" value="KAG6381766.1"/>
    <property type="molecule type" value="Genomic_DNA"/>
</dbReference>
<dbReference type="AlphaFoldDB" id="A0A8I3ADQ7"/>
<evidence type="ECO:0000313" key="3">
    <source>
        <dbReference type="Proteomes" id="UP000683000"/>
    </source>
</evidence>
<feature type="compositionally biased region" description="Acidic residues" evidence="1">
    <location>
        <begin position="43"/>
        <end position="52"/>
    </location>
</feature>
<organism evidence="2 3">
    <name type="scientific">Boletus reticuloceps</name>
    <dbReference type="NCBI Taxonomy" id="495285"/>
    <lineage>
        <taxon>Eukaryota</taxon>
        <taxon>Fungi</taxon>
        <taxon>Dikarya</taxon>
        <taxon>Basidiomycota</taxon>
        <taxon>Agaricomycotina</taxon>
        <taxon>Agaricomycetes</taxon>
        <taxon>Agaricomycetidae</taxon>
        <taxon>Boletales</taxon>
        <taxon>Boletineae</taxon>
        <taxon>Boletaceae</taxon>
        <taxon>Boletoideae</taxon>
        <taxon>Boletus</taxon>
    </lineage>
</organism>
<accession>A0A8I3ADQ7</accession>
<dbReference type="OrthoDB" id="3203342at2759"/>
<reference evidence="2" key="1">
    <citation type="submission" date="2021-03" db="EMBL/GenBank/DDBJ databases">
        <title>Evolutionary innovations through gain and loss of genes in the ectomycorrhizal Boletales.</title>
        <authorList>
            <person name="Wu G."/>
            <person name="Miyauchi S."/>
            <person name="Morin E."/>
            <person name="Yang Z.-L."/>
            <person name="Xu J."/>
            <person name="Martin F.M."/>
        </authorList>
    </citation>
    <scope>NUCLEOTIDE SEQUENCE</scope>
    <source>
        <strain evidence="2">BR01</strain>
    </source>
</reference>
<name>A0A8I3ADQ7_9AGAM</name>
<evidence type="ECO:0000256" key="1">
    <source>
        <dbReference type="SAM" id="MobiDB-lite"/>
    </source>
</evidence>
<feature type="region of interest" description="Disordered" evidence="1">
    <location>
        <begin position="30"/>
        <end position="55"/>
    </location>
</feature>
<sequence>MLQVHPVAEYDTQGTRLTCLAIAEGRSDARLPTASGKRKERVDDVDDEEEAEWEPRVEVVDASVEEL</sequence>
<protein>
    <submittedName>
        <fullName evidence="2">Uncharacterized protein</fullName>
    </submittedName>
</protein>
<keyword evidence="3" id="KW-1185">Reference proteome</keyword>
<proteinExistence type="predicted"/>